<evidence type="ECO:0000256" key="4">
    <source>
        <dbReference type="ARBA" id="ARBA00023163"/>
    </source>
</evidence>
<dbReference type="GeneTree" id="ENSGT00390000004097"/>
<dbReference type="Gene3D" id="6.10.250.1650">
    <property type="match status" value="1"/>
</dbReference>
<accession>A0A8C9MGS8</accession>
<dbReference type="InterPro" id="IPR040386">
    <property type="entry name" value="P66"/>
</dbReference>
<evidence type="ECO:0000259" key="7">
    <source>
        <dbReference type="Pfam" id="PF16563"/>
    </source>
</evidence>
<dbReference type="GO" id="GO:0016581">
    <property type="term" value="C:NuRD complex"/>
    <property type="evidence" value="ECO:0007669"/>
    <property type="project" value="TreeGrafter"/>
</dbReference>
<dbReference type="GO" id="GO:0000122">
    <property type="term" value="P:negative regulation of transcription by RNA polymerase II"/>
    <property type="evidence" value="ECO:0007669"/>
    <property type="project" value="InterPro"/>
</dbReference>
<keyword evidence="9" id="KW-1185">Reference proteome</keyword>
<organism evidence="8 9">
    <name type="scientific">Serinus canaria</name>
    <name type="common">Island canary</name>
    <name type="synonym">Fringilla canaria</name>
    <dbReference type="NCBI Taxonomy" id="9135"/>
    <lineage>
        <taxon>Eukaryota</taxon>
        <taxon>Metazoa</taxon>
        <taxon>Chordata</taxon>
        <taxon>Craniata</taxon>
        <taxon>Vertebrata</taxon>
        <taxon>Euteleostomi</taxon>
        <taxon>Archelosauria</taxon>
        <taxon>Archosauria</taxon>
        <taxon>Dinosauria</taxon>
        <taxon>Saurischia</taxon>
        <taxon>Theropoda</taxon>
        <taxon>Coelurosauria</taxon>
        <taxon>Aves</taxon>
        <taxon>Neognathae</taxon>
        <taxon>Neoaves</taxon>
        <taxon>Telluraves</taxon>
        <taxon>Australaves</taxon>
        <taxon>Passeriformes</taxon>
        <taxon>Passeroidea</taxon>
        <taxon>Fringillidae</taxon>
        <taxon>Carduelinae</taxon>
        <taxon>Serinus</taxon>
    </lineage>
</organism>
<evidence type="ECO:0000256" key="1">
    <source>
        <dbReference type="ARBA" id="ARBA00004123"/>
    </source>
</evidence>
<protein>
    <recommendedName>
        <fullName evidence="7">Transcriptional repressor p66 coiled-coil MBD2-interaction domain-containing protein</fullName>
    </recommendedName>
</protein>
<evidence type="ECO:0000256" key="5">
    <source>
        <dbReference type="ARBA" id="ARBA00023242"/>
    </source>
</evidence>
<dbReference type="Ensembl" id="ENSSCAT00000003745.1">
    <property type="protein sequence ID" value="ENSSCAP00000003201.1"/>
    <property type="gene ID" value="ENSSCAG00000002718.1"/>
</dbReference>
<keyword evidence="5" id="KW-0539">Nucleus</keyword>
<dbReference type="AlphaFoldDB" id="A0A8C9MGS8"/>
<dbReference type="PANTHER" id="PTHR13455">
    <property type="entry name" value="TRANSCRIPTIONAL REPRESSOR P66-RELATED"/>
    <property type="match status" value="1"/>
</dbReference>
<feature type="compositionally biased region" description="Low complexity" evidence="6">
    <location>
        <begin position="43"/>
        <end position="56"/>
    </location>
</feature>
<evidence type="ECO:0000313" key="9">
    <source>
        <dbReference type="Proteomes" id="UP000694409"/>
    </source>
</evidence>
<dbReference type="InterPro" id="IPR032346">
    <property type="entry name" value="P66_CC"/>
</dbReference>
<dbReference type="PANTHER" id="PTHR13455:SF7">
    <property type="entry name" value="SIMJANG, ISOFORM E"/>
    <property type="match status" value="1"/>
</dbReference>
<keyword evidence="3" id="KW-0175">Coiled coil</keyword>
<dbReference type="Pfam" id="PF16563">
    <property type="entry name" value="P66_CC"/>
    <property type="match status" value="1"/>
</dbReference>
<feature type="domain" description="Transcriptional repressor p66 coiled-coil MBD2-interaction" evidence="7">
    <location>
        <begin position="4"/>
        <end position="41"/>
    </location>
</feature>
<reference evidence="8" key="1">
    <citation type="submission" date="2025-08" db="UniProtKB">
        <authorList>
            <consortium name="Ensembl"/>
        </authorList>
    </citation>
    <scope>IDENTIFICATION</scope>
</reference>
<feature type="region of interest" description="Disordered" evidence="6">
    <location>
        <begin position="32"/>
        <end position="110"/>
    </location>
</feature>
<evidence type="ECO:0000313" key="8">
    <source>
        <dbReference type="Ensembl" id="ENSSCAP00000003201.1"/>
    </source>
</evidence>
<evidence type="ECO:0000256" key="2">
    <source>
        <dbReference type="ARBA" id="ARBA00023015"/>
    </source>
</evidence>
<keyword evidence="2" id="KW-0805">Transcription regulation</keyword>
<evidence type="ECO:0000256" key="3">
    <source>
        <dbReference type="ARBA" id="ARBA00023054"/>
    </source>
</evidence>
<comment type="subcellular location">
    <subcellularLocation>
        <location evidence="1">Nucleus</location>
    </subcellularLocation>
</comment>
<sequence>FQRSPEQRERLIKQLQEELRLEEAKLVLLKKLRQSQSQKETPAPKLSSGPSGGAAATPPPLVRGPQAVPAGKTSLQVSGSREIPGKTREKPGNPGRSCQDGPAPTGVRDKGWGLQGSHHFPHFFHICNIPLPFLSHFCLSQPFLSHFPPFPAFPSLFPPFSPHF</sequence>
<proteinExistence type="predicted"/>
<evidence type="ECO:0000256" key="6">
    <source>
        <dbReference type="SAM" id="MobiDB-lite"/>
    </source>
</evidence>
<keyword evidence="4" id="KW-0804">Transcription</keyword>
<name>A0A8C9MGS8_SERCA</name>
<dbReference type="Proteomes" id="UP000694409">
    <property type="component" value="Unassembled WGS sequence"/>
</dbReference>
<reference evidence="8" key="2">
    <citation type="submission" date="2025-09" db="UniProtKB">
        <authorList>
            <consortium name="Ensembl"/>
        </authorList>
    </citation>
    <scope>IDENTIFICATION</scope>
</reference>